<keyword evidence="3" id="KW-1185">Reference proteome</keyword>
<name>A0A517R4C4_9PLAN</name>
<dbReference type="PROSITE" id="PS00409">
    <property type="entry name" value="PROKAR_NTER_METHYL"/>
    <property type="match status" value="1"/>
</dbReference>
<proteinExistence type="predicted"/>
<dbReference type="NCBIfam" id="TIGR02532">
    <property type="entry name" value="IV_pilin_GFxxxE"/>
    <property type="match status" value="1"/>
</dbReference>
<dbReference type="NCBIfam" id="TIGR04294">
    <property type="entry name" value="pre_pil_HX9DG"/>
    <property type="match status" value="1"/>
</dbReference>
<dbReference type="RefSeq" id="WP_145364823.1">
    <property type="nucleotide sequence ID" value="NZ_CP036268.1"/>
</dbReference>
<dbReference type="Proteomes" id="UP000317318">
    <property type="component" value="Chromosome"/>
</dbReference>
<dbReference type="InterPro" id="IPR027558">
    <property type="entry name" value="Pre_pil_HX9DG_C"/>
</dbReference>
<evidence type="ECO:0000313" key="2">
    <source>
        <dbReference type="EMBL" id="QDT38742.1"/>
    </source>
</evidence>
<accession>A0A517R4C4</accession>
<evidence type="ECO:0000313" key="3">
    <source>
        <dbReference type="Proteomes" id="UP000317318"/>
    </source>
</evidence>
<gene>
    <name evidence="2" type="ORF">Pan189_31390</name>
</gene>
<dbReference type="Gene3D" id="3.30.700.10">
    <property type="entry name" value="Glycoprotein, Type 4 Pilin"/>
    <property type="match status" value="1"/>
</dbReference>
<dbReference type="AlphaFoldDB" id="A0A517R4C4"/>
<dbReference type="Pfam" id="PF07596">
    <property type="entry name" value="SBP_bac_10"/>
    <property type="match status" value="1"/>
</dbReference>
<dbReference type="InterPro" id="IPR011453">
    <property type="entry name" value="DUF1559"/>
</dbReference>
<evidence type="ECO:0000259" key="1">
    <source>
        <dbReference type="Pfam" id="PF07596"/>
    </source>
</evidence>
<reference evidence="2 3" key="1">
    <citation type="submission" date="2019-02" db="EMBL/GenBank/DDBJ databases">
        <title>Deep-cultivation of Planctomycetes and their phenomic and genomic characterization uncovers novel biology.</title>
        <authorList>
            <person name="Wiegand S."/>
            <person name="Jogler M."/>
            <person name="Boedeker C."/>
            <person name="Pinto D."/>
            <person name="Vollmers J."/>
            <person name="Rivas-Marin E."/>
            <person name="Kohn T."/>
            <person name="Peeters S.H."/>
            <person name="Heuer A."/>
            <person name="Rast P."/>
            <person name="Oberbeckmann S."/>
            <person name="Bunk B."/>
            <person name="Jeske O."/>
            <person name="Meyerdierks A."/>
            <person name="Storesund J.E."/>
            <person name="Kallscheuer N."/>
            <person name="Luecker S."/>
            <person name="Lage O.M."/>
            <person name="Pohl T."/>
            <person name="Merkel B.J."/>
            <person name="Hornburger P."/>
            <person name="Mueller R.-W."/>
            <person name="Bruemmer F."/>
            <person name="Labrenz M."/>
            <person name="Spormann A.M."/>
            <person name="Op den Camp H."/>
            <person name="Overmann J."/>
            <person name="Amann R."/>
            <person name="Jetten M.S.M."/>
            <person name="Mascher T."/>
            <person name="Medema M.H."/>
            <person name="Devos D.P."/>
            <person name="Kaster A.-K."/>
            <person name="Ovreas L."/>
            <person name="Rohde M."/>
            <person name="Galperin M.Y."/>
            <person name="Jogler C."/>
        </authorList>
    </citation>
    <scope>NUCLEOTIDE SEQUENCE [LARGE SCALE GENOMIC DNA]</scope>
    <source>
        <strain evidence="2 3">Pan189</strain>
    </source>
</reference>
<feature type="domain" description="DUF1559" evidence="1">
    <location>
        <begin position="33"/>
        <end position="301"/>
    </location>
</feature>
<sequence length="334" mass="35898">MRHDRVRGFTLIELLVVIAIIAILIALLLPAVQQARAAAQRSACQNNLKQIGLAMHNYSDTFGYLPTGASVWLYGANVNGSYTNTRGHWIWSCFILPYMDEAPLYDQFSPGRQSPEAAGALISTPMAEYRCPADEVDPIHPFQDFNNDVPAAYSSYVSSTSDILRQNTWGGSGIIGDREEFSGAFGIDVAYTLDMIKDGTSNTILVGERAFQVDTSYPNRAYGAFAYATRRLNGAQDSNGINLAFATLGYGGINGAGVGDFDTNETEARRAAGNGFSSKHAGGSQFVFGDGSVHFLSENISFTCCGSSGDARLANSGVLNRLVNRVDGMTVGKF</sequence>
<organism evidence="2 3">
    <name type="scientific">Stratiformator vulcanicus</name>
    <dbReference type="NCBI Taxonomy" id="2527980"/>
    <lineage>
        <taxon>Bacteria</taxon>
        <taxon>Pseudomonadati</taxon>
        <taxon>Planctomycetota</taxon>
        <taxon>Planctomycetia</taxon>
        <taxon>Planctomycetales</taxon>
        <taxon>Planctomycetaceae</taxon>
        <taxon>Stratiformator</taxon>
    </lineage>
</organism>
<dbReference type="InterPro" id="IPR012902">
    <property type="entry name" value="N_methyl_site"/>
</dbReference>
<dbReference type="Pfam" id="PF07963">
    <property type="entry name" value="N_methyl"/>
    <property type="match status" value="1"/>
</dbReference>
<dbReference type="EMBL" id="CP036268">
    <property type="protein sequence ID" value="QDT38742.1"/>
    <property type="molecule type" value="Genomic_DNA"/>
</dbReference>
<dbReference type="InterPro" id="IPR045584">
    <property type="entry name" value="Pilin-like"/>
</dbReference>
<dbReference type="PANTHER" id="PTHR30093:SF2">
    <property type="entry name" value="TYPE II SECRETION SYSTEM PROTEIN H"/>
    <property type="match status" value="1"/>
</dbReference>
<dbReference type="PANTHER" id="PTHR30093">
    <property type="entry name" value="GENERAL SECRETION PATHWAY PROTEIN G"/>
    <property type="match status" value="1"/>
</dbReference>
<dbReference type="KEGG" id="svp:Pan189_31390"/>
<dbReference type="SUPFAM" id="SSF54523">
    <property type="entry name" value="Pili subunits"/>
    <property type="match status" value="1"/>
</dbReference>
<protein>
    <submittedName>
        <fullName evidence="2">Putative major pilin subunit</fullName>
    </submittedName>
</protein>